<dbReference type="OrthoDB" id="1001388at2759"/>
<dbReference type="EMBL" id="JABFAB010000013">
    <property type="protein sequence ID" value="MBA0667899.1"/>
    <property type="molecule type" value="Genomic_DNA"/>
</dbReference>
<evidence type="ECO:0000313" key="3">
    <source>
        <dbReference type="Proteomes" id="UP000593573"/>
    </source>
</evidence>
<name>A0A7J8VZS3_9ROSI</name>
<feature type="domain" description="Zinc knuckle CX2CX4HX4C" evidence="1">
    <location>
        <begin position="34"/>
        <end position="81"/>
    </location>
</feature>
<accession>A0A7J8VZS3</accession>
<reference evidence="2 3" key="1">
    <citation type="journal article" date="2019" name="Genome Biol. Evol.">
        <title>Insights into the evolution of the New World diploid cottons (Gossypium, subgenus Houzingenia) based on genome sequencing.</title>
        <authorList>
            <person name="Grover C.E."/>
            <person name="Arick M.A. 2nd"/>
            <person name="Thrash A."/>
            <person name="Conover J.L."/>
            <person name="Sanders W.S."/>
            <person name="Peterson D.G."/>
            <person name="Frelichowski J.E."/>
            <person name="Scheffler J.A."/>
            <person name="Scheffler B.E."/>
            <person name="Wendel J.F."/>
        </authorList>
    </citation>
    <scope>NUCLEOTIDE SEQUENCE [LARGE SCALE GENOMIC DNA]</scope>
    <source>
        <strain evidence="2">57</strain>
        <tissue evidence="2">Leaf</tissue>
    </source>
</reference>
<dbReference type="InterPro" id="IPR036691">
    <property type="entry name" value="Endo/exonu/phosph_ase_sf"/>
</dbReference>
<protein>
    <recommendedName>
        <fullName evidence="1">Zinc knuckle CX2CX4HX4C domain-containing protein</fullName>
    </recommendedName>
</protein>
<evidence type="ECO:0000313" key="2">
    <source>
        <dbReference type="EMBL" id="MBA0667899.1"/>
    </source>
</evidence>
<dbReference type="Proteomes" id="UP000593573">
    <property type="component" value="Unassembled WGS sequence"/>
</dbReference>
<proteinExistence type="predicted"/>
<sequence length="321" mass="37121">MSQQFGAFIGQFLDYDANFISKGYQNYMRTRVWIDVRDSMKRRKKIALPQRNCIYAQFQYERLLVFCFLCRRLGYSEGFCPVRIVHGTKELPLEWDFSIKGDAPQLGNLGKANDWSETVGQKDIQGHFQNVDFINHVGANLGLNAGGRKSVAIGEGVKVDPNCNLIEEDCPMEDGKGNNRRRNTLSSQVSNELYSGNTFSGQNTGLGNPRAIRCLRHVLREANAEMTFFMEIKRVMIMGDLSLCWKQGRKILLHNFSMHRIDVTVKDEREDHRWRFTGFYGHPMGTLRYQSWELIQRLAEEGNDPWLFMGNFSEIMYVETI</sequence>
<comment type="caution">
    <text evidence="2">The sequence shown here is derived from an EMBL/GenBank/DDBJ whole genome shotgun (WGS) entry which is preliminary data.</text>
</comment>
<gene>
    <name evidence="2" type="ORF">Goklo_000908</name>
</gene>
<keyword evidence="3" id="KW-1185">Reference proteome</keyword>
<evidence type="ECO:0000259" key="1">
    <source>
        <dbReference type="Pfam" id="PF14392"/>
    </source>
</evidence>
<dbReference type="Pfam" id="PF14392">
    <property type="entry name" value="zf-CCHC_4"/>
    <property type="match status" value="1"/>
</dbReference>
<organism evidence="2 3">
    <name type="scientific">Gossypium klotzschianum</name>
    <dbReference type="NCBI Taxonomy" id="34286"/>
    <lineage>
        <taxon>Eukaryota</taxon>
        <taxon>Viridiplantae</taxon>
        <taxon>Streptophyta</taxon>
        <taxon>Embryophyta</taxon>
        <taxon>Tracheophyta</taxon>
        <taxon>Spermatophyta</taxon>
        <taxon>Magnoliopsida</taxon>
        <taxon>eudicotyledons</taxon>
        <taxon>Gunneridae</taxon>
        <taxon>Pentapetalae</taxon>
        <taxon>rosids</taxon>
        <taxon>malvids</taxon>
        <taxon>Malvales</taxon>
        <taxon>Malvaceae</taxon>
        <taxon>Malvoideae</taxon>
        <taxon>Gossypium</taxon>
    </lineage>
</organism>
<dbReference type="SUPFAM" id="SSF56219">
    <property type="entry name" value="DNase I-like"/>
    <property type="match status" value="1"/>
</dbReference>
<dbReference type="AlphaFoldDB" id="A0A7J8VZS3"/>
<dbReference type="InterPro" id="IPR025836">
    <property type="entry name" value="Zn_knuckle_CX2CX4HX4C"/>
</dbReference>